<protein>
    <submittedName>
        <fullName evidence="2">Uncharacterized protein</fullName>
    </submittedName>
</protein>
<name>A0AAV9KTD8_9SOLN</name>
<feature type="region of interest" description="Disordered" evidence="1">
    <location>
        <begin position="70"/>
        <end position="92"/>
    </location>
</feature>
<accession>A0AAV9KTD8</accession>
<dbReference type="AlphaFoldDB" id="A0AAV9KTD8"/>
<gene>
    <name evidence="2" type="ORF">R3W88_014228</name>
</gene>
<dbReference type="EMBL" id="JAWPEI010000009">
    <property type="protein sequence ID" value="KAK4715890.1"/>
    <property type="molecule type" value="Genomic_DNA"/>
</dbReference>
<dbReference type="Proteomes" id="UP001311915">
    <property type="component" value="Unassembled WGS sequence"/>
</dbReference>
<reference evidence="2 3" key="1">
    <citation type="submission" date="2023-10" db="EMBL/GenBank/DDBJ databases">
        <title>Genome-Wide Identification Analysis in wild type Solanum Pinnatisectum Reveals Some Genes Defensing Phytophthora Infestans.</title>
        <authorList>
            <person name="Sun C."/>
        </authorList>
    </citation>
    <scope>NUCLEOTIDE SEQUENCE [LARGE SCALE GENOMIC DNA]</scope>
    <source>
        <strain evidence="2">LQN</strain>
        <tissue evidence="2">Leaf</tissue>
    </source>
</reference>
<evidence type="ECO:0000313" key="2">
    <source>
        <dbReference type="EMBL" id="KAK4715890.1"/>
    </source>
</evidence>
<evidence type="ECO:0000256" key="1">
    <source>
        <dbReference type="SAM" id="MobiDB-lite"/>
    </source>
</evidence>
<keyword evidence="3" id="KW-1185">Reference proteome</keyword>
<evidence type="ECO:0000313" key="3">
    <source>
        <dbReference type="Proteomes" id="UP001311915"/>
    </source>
</evidence>
<sequence>MKQPHDMNVVSTIEVVSDEEIRVPIEERMVVETLAAVLMNFEDDFRSDYIEIVNALQGMGTHSYAPKKLDLDLKNRPSHPANHPSRSHRCWN</sequence>
<proteinExistence type="predicted"/>
<comment type="caution">
    <text evidence="2">The sequence shown here is derived from an EMBL/GenBank/DDBJ whole genome shotgun (WGS) entry which is preliminary data.</text>
</comment>
<organism evidence="2 3">
    <name type="scientific">Solanum pinnatisectum</name>
    <name type="common">tansyleaf nightshade</name>
    <dbReference type="NCBI Taxonomy" id="50273"/>
    <lineage>
        <taxon>Eukaryota</taxon>
        <taxon>Viridiplantae</taxon>
        <taxon>Streptophyta</taxon>
        <taxon>Embryophyta</taxon>
        <taxon>Tracheophyta</taxon>
        <taxon>Spermatophyta</taxon>
        <taxon>Magnoliopsida</taxon>
        <taxon>eudicotyledons</taxon>
        <taxon>Gunneridae</taxon>
        <taxon>Pentapetalae</taxon>
        <taxon>asterids</taxon>
        <taxon>lamiids</taxon>
        <taxon>Solanales</taxon>
        <taxon>Solanaceae</taxon>
        <taxon>Solanoideae</taxon>
        <taxon>Solaneae</taxon>
        <taxon>Solanum</taxon>
    </lineage>
</organism>